<feature type="region of interest" description="Disordered" evidence="1">
    <location>
        <begin position="68"/>
        <end position="98"/>
    </location>
</feature>
<evidence type="ECO:0000256" key="1">
    <source>
        <dbReference type="SAM" id="MobiDB-lite"/>
    </source>
</evidence>
<reference evidence="3" key="1">
    <citation type="submission" date="2024-02" db="UniProtKB">
        <authorList>
            <consortium name="WormBaseParasite"/>
        </authorList>
    </citation>
    <scope>IDENTIFICATION</scope>
</reference>
<evidence type="ECO:0000313" key="2">
    <source>
        <dbReference type="Proteomes" id="UP000887575"/>
    </source>
</evidence>
<proteinExistence type="predicted"/>
<organism evidence="2 3">
    <name type="scientific">Mesorhabditis belari</name>
    <dbReference type="NCBI Taxonomy" id="2138241"/>
    <lineage>
        <taxon>Eukaryota</taxon>
        <taxon>Metazoa</taxon>
        <taxon>Ecdysozoa</taxon>
        <taxon>Nematoda</taxon>
        <taxon>Chromadorea</taxon>
        <taxon>Rhabditida</taxon>
        <taxon>Rhabditina</taxon>
        <taxon>Rhabditomorpha</taxon>
        <taxon>Rhabditoidea</taxon>
        <taxon>Rhabditidae</taxon>
        <taxon>Mesorhabditinae</taxon>
        <taxon>Mesorhabditis</taxon>
    </lineage>
</organism>
<dbReference type="AlphaFoldDB" id="A0AAF3ETZ7"/>
<name>A0AAF3ETZ7_9BILA</name>
<keyword evidence="2" id="KW-1185">Reference proteome</keyword>
<dbReference type="Proteomes" id="UP000887575">
    <property type="component" value="Unassembled WGS sequence"/>
</dbReference>
<dbReference type="WBParaSite" id="MBELARI_LOCUS17643">
    <property type="protein sequence ID" value="MBELARI_LOCUS17643"/>
    <property type="gene ID" value="MBELARI_LOCUS17643"/>
</dbReference>
<evidence type="ECO:0000313" key="3">
    <source>
        <dbReference type="WBParaSite" id="MBELARI_LOCUS17643"/>
    </source>
</evidence>
<sequence>MDDRVTAQPAIIKNDLENLESKYGYALLGLDGTIHSETQETINVEGSVIESLTGELKEKTRAHRVTSIGATPMAEAGRHNSQGNRSRERSETNAEDTGIYYPERWVQIV</sequence>
<accession>A0AAF3ETZ7</accession>
<protein>
    <submittedName>
        <fullName evidence="3">Uncharacterized protein</fullName>
    </submittedName>
</protein>